<dbReference type="Gene3D" id="3.20.20.450">
    <property type="entry name" value="EAL domain"/>
    <property type="match status" value="1"/>
</dbReference>
<dbReference type="SMART" id="SM00091">
    <property type="entry name" value="PAS"/>
    <property type="match status" value="2"/>
</dbReference>
<proteinExistence type="predicted"/>
<dbReference type="InterPro" id="IPR013655">
    <property type="entry name" value="PAS_fold_3"/>
</dbReference>
<dbReference type="EMBL" id="FP929047">
    <property type="protein sequence ID" value="CBL04715.1"/>
    <property type="molecule type" value="Genomic_DNA"/>
</dbReference>
<evidence type="ECO:0000313" key="3">
    <source>
        <dbReference type="EMBL" id="CBL04715.1"/>
    </source>
</evidence>
<dbReference type="PANTHER" id="PTHR44757">
    <property type="entry name" value="DIGUANYLATE CYCLASE DGCP"/>
    <property type="match status" value="1"/>
</dbReference>
<dbReference type="SMART" id="SM00052">
    <property type="entry name" value="EAL"/>
    <property type="match status" value="1"/>
</dbReference>
<dbReference type="InterPro" id="IPR052155">
    <property type="entry name" value="Biofilm_reg_signaling"/>
</dbReference>
<dbReference type="Gene3D" id="3.30.450.20">
    <property type="entry name" value="PAS domain"/>
    <property type="match status" value="3"/>
</dbReference>
<reference evidence="3 4" key="2">
    <citation type="submission" date="2010-03" db="EMBL/GenBank/DDBJ databases">
        <authorList>
            <person name="Pajon A."/>
        </authorList>
    </citation>
    <scope>NUCLEOTIDE SEQUENCE [LARGE SCALE GENOMIC DNA]</scope>
    <source>
        <strain evidence="4">7-10-1-b</strain>
    </source>
</reference>
<feature type="domain" description="GGDEF" evidence="2">
    <location>
        <begin position="9"/>
        <end position="137"/>
    </location>
</feature>
<keyword evidence="4" id="KW-1185">Reference proteome</keyword>
<dbReference type="Pfam" id="PF00563">
    <property type="entry name" value="EAL"/>
    <property type="match status" value="1"/>
</dbReference>
<dbReference type="InterPro" id="IPR000160">
    <property type="entry name" value="GGDEF_dom"/>
</dbReference>
<dbReference type="RefSeq" id="WP_015540059.1">
    <property type="nucleotide sequence ID" value="NC_021021.1"/>
</dbReference>
<evidence type="ECO:0000259" key="1">
    <source>
        <dbReference type="PROSITE" id="PS50883"/>
    </source>
</evidence>
<dbReference type="SUPFAM" id="SSF55785">
    <property type="entry name" value="PYP-like sensor domain (PAS domain)"/>
    <property type="match status" value="2"/>
</dbReference>
<dbReference type="InterPro" id="IPR001633">
    <property type="entry name" value="EAL_dom"/>
</dbReference>
<dbReference type="InterPro" id="IPR013656">
    <property type="entry name" value="PAS_4"/>
</dbReference>
<dbReference type="CDD" id="cd01949">
    <property type="entry name" value="GGDEF"/>
    <property type="match status" value="1"/>
</dbReference>
<gene>
    <name evidence="3" type="ORF">GPA_26380</name>
</gene>
<dbReference type="Proteomes" id="UP000008805">
    <property type="component" value="Chromosome"/>
</dbReference>
<dbReference type="AlphaFoldDB" id="D6EAG8"/>
<feature type="domain" description="GGDEF" evidence="2">
    <location>
        <begin position="979"/>
        <end position="1110"/>
    </location>
</feature>
<protein>
    <submittedName>
        <fullName evidence="3">PAS domain S-box/diguanylate cyclase (GGDEF) domain</fullName>
    </submittedName>
</protein>
<sequence>MIIDGHPNESYLLVYGDIDRFKVYNDLFGAPAGDRLLADIGAMIRDLMPAGAAAARLRADHFVCCCSRSSFDPDRMLAALDAWFASYREDFTFFVRLGIFPIDDPSLDVNLMCDRALLALRSAKSGYVGSKYVFYDEKLRSSVLKEQELAGEMIAALEGGQFVPYFQPQYRYATGRMIGAEVLARWNHPAKGLLGPTEFIPVFERNGLIATFDYYMWEQACRCLRMWIDGRGVEGAPRLSVNLSRADIYRSDLCTYLKGLVERYDVPAELLHLEITESAYMEAPEQLIGAVTKLRAAGFVVEMDDFGSGYSSLNTLKDVPVDVLKLDMGFLGASASSRGGLILASVVRMARWLDLPLIAEGVETKQQAAYLASVGCDYMQGYLFSKPVDRETFEKLLEGTAVEDLAHPFAESLQDGAAEFWDVDSQLSLIFNSYAGPAAIAEYDGETCELIRVNGEFARLLDLDDEAASAELVRKNFLGVLQEEDRAALEEALRAASEGDAACDLRYRSAAGKGRWLRLHLRPLSRADSVISLYVLAEETTEEQVLRDRLAAPRDSIPGGLQRLRRQNEARQQLYDAIPCGIVRYTVGDGQHIVSINKKGCELLGYRDREEFIASSGDNALMPIHEDDVPRHRAGIERLRNGSKPLDFAYRYYRSDGTVGWLEGTSAYELGPEGEPMIQSAFLDVSGRRRKSHELDLQRFTEVLCSVYDEIFEFDRMDDRYHVLYSALHPESIGVALPLEEALERWMAHIPDGVERAGLRKTFDECRANVSGKPSSCTYKLSKGGNATWCQSTFIRVSDTCTLCCNKDVTEGLATEDRRRAWQDERYRLLTEMTNKMSFDYDSDTDTVLLYIDRTGDGVEAQVIPHYLEKLASTRSGVVHPDDMDDVRRMFEDARAGAAEVSAEYRANYYGHGYAWYRANLFVAHDNAGAWHLVGLIENIEDERDLRYRAENDAATGLSNHATTQDLVAAALAKPAVREHSVCVVLDIDDFKAVNDNSGHMEGDALLRKVGSVLRSSFRESDVIGRVGGDEFVLLLKEVDMDVVLRKLNQVRAQISATTVPGLGHAPTLSVGVYATCSDDRTYRDVFTRADEALYQAKRAGKNRVQVYGS</sequence>
<organism evidence="3 4">
    <name type="scientific">Gordonibacter pamelaeae 7-10-1-b</name>
    <dbReference type="NCBI Taxonomy" id="657308"/>
    <lineage>
        <taxon>Bacteria</taxon>
        <taxon>Bacillati</taxon>
        <taxon>Actinomycetota</taxon>
        <taxon>Coriobacteriia</taxon>
        <taxon>Eggerthellales</taxon>
        <taxon>Eggerthellaceae</taxon>
        <taxon>Gordonibacter</taxon>
    </lineage>
</organism>
<name>D6EAG8_9ACTN</name>
<dbReference type="SUPFAM" id="SSF141868">
    <property type="entry name" value="EAL domain-like"/>
    <property type="match status" value="1"/>
</dbReference>
<feature type="domain" description="EAL" evidence="1">
    <location>
        <begin position="146"/>
        <end position="401"/>
    </location>
</feature>
<dbReference type="HOGENOM" id="CLU_000445_2_2_11"/>
<dbReference type="Pfam" id="PF08447">
    <property type="entry name" value="PAS_3"/>
    <property type="match status" value="1"/>
</dbReference>
<dbReference type="InterPro" id="IPR043128">
    <property type="entry name" value="Rev_trsase/Diguanyl_cyclase"/>
</dbReference>
<dbReference type="PATRIC" id="fig|657308.3.peg.2119"/>
<dbReference type="NCBIfam" id="TIGR00254">
    <property type="entry name" value="GGDEF"/>
    <property type="match status" value="1"/>
</dbReference>
<evidence type="ECO:0000259" key="2">
    <source>
        <dbReference type="PROSITE" id="PS50887"/>
    </source>
</evidence>
<reference evidence="3 4" key="1">
    <citation type="submission" date="2010-03" db="EMBL/GenBank/DDBJ databases">
        <title>The genome sequence of Gordonibacter pamelaeae 7-10-1-bT.</title>
        <authorList>
            <consortium name="metaHIT consortium -- http://www.metahit.eu/"/>
            <person name="Pajon A."/>
            <person name="Turner K."/>
            <person name="Parkhill J."/>
            <person name="Timmis K."/>
            <person name="Oxley A."/>
            <person name="Wurdemann D."/>
        </authorList>
    </citation>
    <scope>NUCLEOTIDE SEQUENCE [LARGE SCALE GENOMIC DNA]</scope>
    <source>
        <strain evidence="4">7-10-1-b</strain>
    </source>
</reference>
<dbReference type="Gene3D" id="3.30.70.270">
    <property type="match status" value="2"/>
</dbReference>
<dbReference type="PROSITE" id="PS50887">
    <property type="entry name" value="GGDEF"/>
    <property type="match status" value="2"/>
</dbReference>
<dbReference type="InterPro" id="IPR035965">
    <property type="entry name" value="PAS-like_dom_sf"/>
</dbReference>
<dbReference type="InterPro" id="IPR029787">
    <property type="entry name" value="Nucleotide_cyclase"/>
</dbReference>
<evidence type="ECO:0000313" key="4">
    <source>
        <dbReference type="Proteomes" id="UP000008805"/>
    </source>
</evidence>
<dbReference type="InterPro" id="IPR035919">
    <property type="entry name" value="EAL_sf"/>
</dbReference>
<dbReference type="SMART" id="SM00267">
    <property type="entry name" value="GGDEF"/>
    <property type="match status" value="1"/>
</dbReference>
<dbReference type="CDD" id="cd00130">
    <property type="entry name" value="PAS"/>
    <property type="match status" value="1"/>
</dbReference>
<accession>D6EAG8</accession>
<dbReference type="NCBIfam" id="TIGR00229">
    <property type="entry name" value="sensory_box"/>
    <property type="match status" value="1"/>
</dbReference>
<dbReference type="Pfam" id="PF00990">
    <property type="entry name" value="GGDEF"/>
    <property type="match status" value="2"/>
</dbReference>
<dbReference type="PROSITE" id="PS50883">
    <property type="entry name" value="EAL"/>
    <property type="match status" value="1"/>
</dbReference>
<dbReference type="PANTHER" id="PTHR44757:SF2">
    <property type="entry name" value="BIOFILM ARCHITECTURE MAINTENANCE PROTEIN MBAA"/>
    <property type="match status" value="1"/>
</dbReference>
<dbReference type="InterPro" id="IPR000014">
    <property type="entry name" value="PAS"/>
</dbReference>
<dbReference type="KEGG" id="gpa:GPA_26380"/>
<dbReference type="Pfam" id="PF08448">
    <property type="entry name" value="PAS_4"/>
    <property type="match status" value="1"/>
</dbReference>
<dbReference type="CDD" id="cd01948">
    <property type="entry name" value="EAL"/>
    <property type="match status" value="1"/>
</dbReference>
<dbReference type="SUPFAM" id="SSF55073">
    <property type="entry name" value="Nucleotide cyclase"/>
    <property type="match status" value="2"/>
</dbReference>